<dbReference type="EMBL" id="JTDE01001665">
    <property type="protein sequence ID" value="KAF7258547.1"/>
    <property type="molecule type" value="Genomic_DNA"/>
</dbReference>
<gene>
    <name evidence="2" type="ORF">EG68_03925</name>
</gene>
<name>A0A8S9Z606_9TREM</name>
<evidence type="ECO:0000256" key="1">
    <source>
        <dbReference type="SAM" id="Phobius"/>
    </source>
</evidence>
<proteinExistence type="predicted"/>
<comment type="caution">
    <text evidence="2">The sequence shown here is derived from an EMBL/GenBank/DDBJ whole genome shotgun (WGS) entry which is preliminary data.</text>
</comment>
<keyword evidence="3" id="KW-1185">Reference proteome</keyword>
<keyword evidence="1" id="KW-0812">Transmembrane</keyword>
<dbReference type="Proteomes" id="UP000822476">
    <property type="component" value="Unassembled WGS sequence"/>
</dbReference>
<accession>A0A8S9Z606</accession>
<protein>
    <submittedName>
        <fullName evidence="2">Uncharacterized protein</fullName>
    </submittedName>
</protein>
<keyword evidence="1" id="KW-0472">Membrane</keyword>
<evidence type="ECO:0000313" key="2">
    <source>
        <dbReference type="EMBL" id="KAF7258547.1"/>
    </source>
</evidence>
<organism evidence="2 3">
    <name type="scientific">Paragonimus skrjabini miyazakii</name>
    <dbReference type="NCBI Taxonomy" id="59628"/>
    <lineage>
        <taxon>Eukaryota</taxon>
        <taxon>Metazoa</taxon>
        <taxon>Spiralia</taxon>
        <taxon>Lophotrochozoa</taxon>
        <taxon>Platyhelminthes</taxon>
        <taxon>Trematoda</taxon>
        <taxon>Digenea</taxon>
        <taxon>Plagiorchiida</taxon>
        <taxon>Troglotremata</taxon>
        <taxon>Troglotrematidae</taxon>
        <taxon>Paragonimus</taxon>
    </lineage>
</organism>
<dbReference type="AlphaFoldDB" id="A0A8S9Z606"/>
<reference evidence="2" key="1">
    <citation type="submission" date="2019-07" db="EMBL/GenBank/DDBJ databases">
        <title>Annotation for the trematode Paragonimus miyazaki's.</title>
        <authorList>
            <person name="Choi Y.-J."/>
        </authorList>
    </citation>
    <scope>NUCLEOTIDE SEQUENCE</scope>
    <source>
        <strain evidence="2">Japan</strain>
    </source>
</reference>
<evidence type="ECO:0000313" key="3">
    <source>
        <dbReference type="Proteomes" id="UP000822476"/>
    </source>
</evidence>
<sequence>MGEALGTARTYAAAWNATRSSLGLWLSVILDRSQLIVIRTMTGDNLTLSTSTALRLRCSVVIATPHRGSGGFTRTGVLGKWIRDLLLCPVGRVLMLFHLICLYRALISSYHVVLLG</sequence>
<feature type="transmembrane region" description="Helical" evidence="1">
    <location>
        <begin position="93"/>
        <end position="113"/>
    </location>
</feature>
<keyword evidence="1" id="KW-1133">Transmembrane helix</keyword>